<reference evidence="1 2" key="1">
    <citation type="submission" date="2020-10" db="EMBL/GenBank/DDBJ databases">
        <title>Sequencing the genomes of 1000 actinobacteria strains.</title>
        <authorList>
            <person name="Klenk H.-P."/>
        </authorList>
    </citation>
    <scope>NUCLEOTIDE SEQUENCE [LARGE SCALE GENOMIC DNA]</scope>
    <source>
        <strain evidence="1 2">DSM 15474</strain>
    </source>
</reference>
<comment type="caution">
    <text evidence="1">The sequence shown here is derived from an EMBL/GenBank/DDBJ whole genome shotgun (WGS) entry which is preliminary data.</text>
</comment>
<dbReference type="InterPro" id="IPR027417">
    <property type="entry name" value="P-loop_NTPase"/>
</dbReference>
<dbReference type="Proteomes" id="UP000636579">
    <property type="component" value="Unassembled WGS sequence"/>
</dbReference>
<sequence>MERPDVSSTLSGLKDFQRSTVDYAFNRLWGEHDPVQRFLVADETGLGKTMVARGVVARTVDHLWKKKDRIDVVYICTNAQIAAQNLARLNSVGAHQVRHADRLTLLPSVTGPLSRNKVNFIALTTGTSFTQGDRLGRGDERLLILHMLVQGGVPEAAENHSWREMFRGEMRRDNFDREFDTFSVQELDRGTCDTFIQECRVRRGPDGRGLLDEVTECAAEFEALDGMVP</sequence>
<proteinExistence type="predicted"/>
<name>A0ABR9J542_9MICC</name>
<gene>
    <name evidence="1" type="ORF">H4W26_000872</name>
</gene>
<evidence type="ECO:0000313" key="1">
    <source>
        <dbReference type="EMBL" id="MBE1514117.1"/>
    </source>
</evidence>
<keyword evidence="2" id="KW-1185">Reference proteome</keyword>
<protein>
    <recommendedName>
        <fullName evidence="3">Helicase</fullName>
    </recommendedName>
</protein>
<accession>A0ABR9J542</accession>
<dbReference type="SUPFAM" id="SSF52540">
    <property type="entry name" value="P-loop containing nucleoside triphosphate hydrolases"/>
    <property type="match status" value="1"/>
</dbReference>
<dbReference type="Gene3D" id="3.40.50.300">
    <property type="entry name" value="P-loop containing nucleotide triphosphate hydrolases"/>
    <property type="match status" value="1"/>
</dbReference>
<organism evidence="1 2">
    <name type="scientific">Nesterenkonia halotolerans</name>
    <dbReference type="NCBI Taxonomy" id="225325"/>
    <lineage>
        <taxon>Bacteria</taxon>
        <taxon>Bacillati</taxon>
        <taxon>Actinomycetota</taxon>
        <taxon>Actinomycetes</taxon>
        <taxon>Micrococcales</taxon>
        <taxon>Micrococcaceae</taxon>
        <taxon>Nesterenkonia</taxon>
    </lineage>
</organism>
<evidence type="ECO:0000313" key="2">
    <source>
        <dbReference type="Proteomes" id="UP000636579"/>
    </source>
</evidence>
<dbReference type="EMBL" id="JADBEE010000001">
    <property type="protein sequence ID" value="MBE1514117.1"/>
    <property type="molecule type" value="Genomic_DNA"/>
</dbReference>
<evidence type="ECO:0008006" key="3">
    <source>
        <dbReference type="Google" id="ProtNLM"/>
    </source>
</evidence>